<dbReference type="AlphaFoldDB" id="A0A1G8M461"/>
<accession>A0A1G8M461</accession>
<keyword evidence="1" id="KW-0812">Transmembrane</keyword>
<evidence type="ECO:0000313" key="2">
    <source>
        <dbReference type="EMBL" id="SDI62653.1"/>
    </source>
</evidence>
<keyword evidence="3" id="KW-1185">Reference proteome</keyword>
<dbReference type="EMBL" id="FNCZ01000016">
    <property type="protein sequence ID" value="SDI62653.1"/>
    <property type="molecule type" value="Genomic_DNA"/>
</dbReference>
<gene>
    <name evidence="2" type="ORF">SAMN04489796_11615</name>
</gene>
<protein>
    <recommendedName>
        <fullName evidence="4">PH domain-containing protein</fullName>
    </recommendedName>
</protein>
<feature type="transmembrane region" description="Helical" evidence="1">
    <location>
        <begin position="12"/>
        <end position="30"/>
    </location>
</feature>
<reference evidence="3" key="1">
    <citation type="submission" date="2016-10" db="EMBL/GenBank/DDBJ databases">
        <authorList>
            <person name="Varghese N."/>
            <person name="Submissions S."/>
        </authorList>
    </citation>
    <scope>NUCLEOTIDE SEQUENCE [LARGE SCALE GENOMIC DNA]</scope>
    <source>
        <strain evidence="3">DSM 15363</strain>
    </source>
</reference>
<evidence type="ECO:0000256" key="1">
    <source>
        <dbReference type="SAM" id="Phobius"/>
    </source>
</evidence>
<keyword evidence="1" id="KW-0472">Membrane</keyword>
<evidence type="ECO:0000313" key="3">
    <source>
        <dbReference type="Proteomes" id="UP000199492"/>
    </source>
</evidence>
<dbReference type="OrthoDB" id="1452529at2"/>
<dbReference type="Proteomes" id="UP000199492">
    <property type="component" value="Unassembled WGS sequence"/>
</dbReference>
<keyword evidence="1" id="KW-1133">Transmembrane helix</keyword>
<proteinExistence type="predicted"/>
<evidence type="ECO:0008006" key="4">
    <source>
        <dbReference type="Google" id="ProtNLM"/>
    </source>
</evidence>
<organism evidence="2 3">
    <name type="scientific">Winogradskyella thalassocola</name>
    <dbReference type="NCBI Taxonomy" id="262004"/>
    <lineage>
        <taxon>Bacteria</taxon>
        <taxon>Pseudomonadati</taxon>
        <taxon>Bacteroidota</taxon>
        <taxon>Flavobacteriia</taxon>
        <taxon>Flavobacteriales</taxon>
        <taxon>Flavobacteriaceae</taxon>
        <taxon>Winogradskyella</taxon>
    </lineage>
</organism>
<name>A0A1G8M461_9FLAO</name>
<sequence>MKFNYSKSHLKGNLVLGIVQIGMGIASLITDSMGLFFQYGWILIGTVTLTQNYKGRKAPYLILQNETLLTQYLFGYKKIRISEFNEIEKKKNSLIIKNNKKKKKIWIWQAEKHTPELLYVGINKIINKKKKKLNKNVW</sequence>
<dbReference type="RefSeq" id="WP_092471191.1">
    <property type="nucleotide sequence ID" value="NZ_FNCZ01000016.1"/>
</dbReference>
<dbReference type="STRING" id="262004.SAMN04489796_11615"/>